<evidence type="ECO:0000259" key="6">
    <source>
        <dbReference type="PROSITE" id="PS00623"/>
    </source>
</evidence>
<feature type="domain" description="Glucose-methanol-choline oxidoreductase N-terminal" evidence="7">
    <location>
        <begin position="259"/>
        <end position="273"/>
    </location>
</feature>
<dbReference type="InterPro" id="IPR036188">
    <property type="entry name" value="FAD/NAD-bd_sf"/>
</dbReference>
<evidence type="ECO:0000256" key="3">
    <source>
        <dbReference type="ARBA" id="ARBA00022630"/>
    </source>
</evidence>
<dbReference type="InterPro" id="IPR000172">
    <property type="entry name" value="GMC_OxRdtase_N"/>
</dbReference>
<evidence type="ECO:0000259" key="7">
    <source>
        <dbReference type="PROSITE" id="PS00624"/>
    </source>
</evidence>
<evidence type="ECO:0000256" key="5">
    <source>
        <dbReference type="RuleBase" id="RU003968"/>
    </source>
</evidence>
<evidence type="ECO:0000256" key="1">
    <source>
        <dbReference type="ARBA" id="ARBA00001974"/>
    </source>
</evidence>
<proteinExistence type="inferred from homology"/>
<dbReference type="InterPro" id="IPR012132">
    <property type="entry name" value="GMC_OxRdtase"/>
</dbReference>
<evidence type="ECO:0000313" key="8">
    <source>
        <dbReference type="EMBL" id="MFD0948747.1"/>
    </source>
</evidence>
<comment type="similarity">
    <text evidence="2 5">Belongs to the GMC oxidoreductase family.</text>
</comment>
<dbReference type="Pfam" id="PF00732">
    <property type="entry name" value="GMC_oxred_N"/>
    <property type="match status" value="1"/>
</dbReference>
<evidence type="ECO:0000256" key="2">
    <source>
        <dbReference type="ARBA" id="ARBA00010790"/>
    </source>
</evidence>
<comment type="caution">
    <text evidence="8">The sequence shown here is derived from an EMBL/GenBank/DDBJ whole genome shotgun (WGS) entry which is preliminary data.</text>
</comment>
<dbReference type="PROSITE" id="PS00623">
    <property type="entry name" value="GMC_OXRED_1"/>
    <property type="match status" value="1"/>
</dbReference>
<name>A0ABW3HC25_9SPHN</name>
<evidence type="ECO:0000256" key="4">
    <source>
        <dbReference type="ARBA" id="ARBA00022827"/>
    </source>
</evidence>
<keyword evidence="9" id="KW-1185">Reference proteome</keyword>
<dbReference type="PIRSF" id="PIRSF000137">
    <property type="entry name" value="Alcohol_oxidase"/>
    <property type="match status" value="1"/>
</dbReference>
<dbReference type="Gene3D" id="3.50.50.60">
    <property type="entry name" value="FAD/NAD(P)-binding domain"/>
    <property type="match status" value="1"/>
</dbReference>
<accession>A0ABW3HC25</accession>
<dbReference type="EMBL" id="JBHTJG010000017">
    <property type="protein sequence ID" value="MFD0948747.1"/>
    <property type="molecule type" value="Genomic_DNA"/>
</dbReference>
<dbReference type="Proteomes" id="UP001596977">
    <property type="component" value="Unassembled WGS sequence"/>
</dbReference>
<evidence type="ECO:0000313" key="9">
    <source>
        <dbReference type="Proteomes" id="UP001596977"/>
    </source>
</evidence>
<keyword evidence="3 5" id="KW-0285">Flavoprotein</keyword>
<dbReference type="SUPFAM" id="SSF51905">
    <property type="entry name" value="FAD/NAD(P)-binding domain"/>
    <property type="match status" value="1"/>
</dbReference>
<dbReference type="PANTHER" id="PTHR11552">
    <property type="entry name" value="GLUCOSE-METHANOL-CHOLINE GMC OXIDOREDUCTASE"/>
    <property type="match status" value="1"/>
</dbReference>
<keyword evidence="4 5" id="KW-0274">FAD</keyword>
<dbReference type="Gene3D" id="3.30.560.10">
    <property type="entry name" value="Glucose Oxidase, domain 3"/>
    <property type="match status" value="1"/>
</dbReference>
<sequence length="540" mass="59626">MREDANETFDFIIIGAGSAGCVLANRLTADGRFRVLLLEAGGDHRRFMIDMPAGLGHVFYDPKVNWCYETEPDQNMGGRTDYWPRGKVLGGSSSINGMVYIRGQREDFDDWKAMGCPGWGYDDVLPYFKMSEDNDKGGDAWRGADGPWKISSIDDRAHPLTRLALQAAESLGYPSNPDFNGERQEGVGYYQFSFRKGRRTHAANAFLEPAMKRPNLVVRKNATVQRLTFEGKRATGAVYRQGSREVTVRARREVIVSGGAINSPLLLQLSGVGPGPLLAYHGIDVVADSPMVGENLQDHVFTGLIFRTSKPSLNDRLNNWPSILLAGAQYVLTHTGPLSFGINQGGAFVRTRPEETRPDTQLYFIPLSFQAGVGNKVWPHQFSGFTINVSPCRPTSRGHIRIRSATPGDAPIIHRNYMATDEDVRVFVESLKIADRISRAKPFADIVTERLWPAETELTDAVLENWARQTGRTTYHPTSSCTMGPDPKTSVVDPRLRVHGIEGLRVIDASIMPIVVSGNTNAAATMIGERGAAFVLEDNR</sequence>
<organism evidence="8 9">
    <name type="scientific">Sphingomonas canadensis</name>
    <dbReference type="NCBI Taxonomy" id="1219257"/>
    <lineage>
        <taxon>Bacteria</taxon>
        <taxon>Pseudomonadati</taxon>
        <taxon>Pseudomonadota</taxon>
        <taxon>Alphaproteobacteria</taxon>
        <taxon>Sphingomonadales</taxon>
        <taxon>Sphingomonadaceae</taxon>
        <taxon>Sphingomonas</taxon>
    </lineage>
</organism>
<dbReference type="InterPro" id="IPR007867">
    <property type="entry name" value="GMC_OxRtase_C"/>
</dbReference>
<dbReference type="PANTHER" id="PTHR11552:SF147">
    <property type="entry name" value="CHOLINE DEHYDROGENASE, MITOCHONDRIAL"/>
    <property type="match status" value="1"/>
</dbReference>
<reference evidence="9" key="1">
    <citation type="journal article" date="2019" name="Int. J. Syst. Evol. Microbiol.">
        <title>The Global Catalogue of Microorganisms (GCM) 10K type strain sequencing project: providing services to taxonomists for standard genome sequencing and annotation.</title>
        <authorList>
            <consortium name="The Broad Institute Genomics Platform"/>
            <consortium name="The Broad Institute Genome Sequencing Center for Infectious Disease"/>
            <person name="Wu L."/>
            <person name="Ma J."/>
        </authorList>
    </citation>
    <scope>NUCLEOTIDE SEQUENCE [LARGE SCALE GENOMIC DNA]</scope>
    <source>
        <strain evidence="9">CCUG 62982</strain>
    </source>
</reference>
<dbReference type="PROSITE" id="PS51257">
    <property type="entry name" value="PROKAR_LIPOPROTEIN"/>
    <property type="match status" value="1"/>
</dbReference>
<gene>
    <name evidence="8" type="ORF">ACFQ1E_20585</name>
</gene>
<dbReference type="RefSeq" id="WP_264946556.1">
    <property type="nucleotide sequence ID" value="NZ_JAPDRA010000016.1"/>
</dbReference>
<dbReference type="PROSITE" id="PS00624">
    <property type="entry name" value="GMC_OXRED_2"/>
    <property type="match status" value="1"/>
</dbReference>
<feature type="domain" description="Glucose-methanol-choline oxidoreductase N-terminal" evidence="6">
    <location>
        <begin position="86"/>
        <end position="109"/>
    </location>
</feature>
<comment type="cofactor">
    <cofactor evidence="1">
        <name>FAD</name>
        <dbReference type="ChEBI" id="CHEBI:57692"/>
    </cofactor>
</comment>
<dbReference type="Pfam" id="PF05199">
    <property type="entry name" value="GMC_oxred_C"/>
    <property type="match status" value="1"/>
</dbReference>
<dbReference type="SUPFAM" id="SSF54373">
    <property type="entry name" value="FAD-linked reductases, C-terminal domain"/>
    <property type="match status" value="1"/>
</dbReference>
<protein>
    <submittedName>
        <fullName evidence="8">GMC family oxidoreductase</fullName>
    </submittedName>
</protein>